<name>E9I8U0_SOLIN</name>
<evidence type="ECO:0000313" key="1">
    <source>
        <dbReference type="EMBL" id="EFZ23013.1"/>
    </source>
</evidence>
<sequence>VQIFLWLWLNMQKKHSVITNVPNSKYWILKLKIYLKNIFLSLIISFHFTPCIGTMTPGTDNITTICVCLSKMVDFKYEGRSKLFTLLLEHVFKFVTLRSGQTGFKLALVESSDQT</sequence>
<protein>
    <submittedName>
        <fullName evidence="1">Uncharacterized protein</fullName>
    </submittedName>
</protein>
<organism>
    <name type="scientific">Solenopsis invicta</name>
    <name type="common">Red imported fire ant</name>
    <name type="synonym">Solenopsis wagneri</name>
    <dbReference type="NCBI Taxonomy" id="13686"/>
    <lineage>
        <taxon>Eukaryota</taxon>
        <taxon>Metazoa</taxon>
        <taxon>Ecdysozoa</taxon>
        <taxon>Arthropoda</taxon>
        <taxon>Hexapoda</taxon>
        <taxon>Insecta</taxon>
        <taxon>Pterygota</taxon>
        <taxon>Neoptera</taxon>
        <taxon>Endopterygota</taxon>
        <taxon>Hymenoptera</taxon>
        <taxon>Apocrita</taxon>
        <taxon>Aculeata</taxon>
        <taxon>Formicoidea</taxon>
        <taxon>Formicidae</taxon>
        <taxon>Myrmicinae</taxon>
        <taxon>Solenopsis</taxon>
    </lineage>
</organism>
<gene>
    <name evidence="1" type="ORF">SINV_14341</name>
</gene>
<dbReference type="AlphaFoldDB" id="E9I8U0"/>
<dbReference type="EMBL" id="GL761650">
    <property type="protein sequence ID" value="EFZ23013.1"/>
    <property type="molecule type" value="Genomic_DNA"/>
</dbReference>
<proteinExistence type="predicted"/>
<feature type="non-terminal residue" evidence="1">
    <location>
        <position position="1"/>
    </location>
</feature>
<feature type="non-terminal residue" evidence="1">
    <location>
        <position position="115"/>
    </location>
</feature>
<dbReference type="HOGENOM" id="CLU_2115041_0_0_1"/>
<reference evidence="1" key="1">
    <citation type="journal article" date="2011" name="Proc. Natl. Acad. Sci. U.S.A.">
        <title>The genome of the fire ant Solenopsis invicta.</title>
        <authorList>
            <person name="Wurm Y."/>
            <person name="Wang J."/>
            <person name="Riba-Grognuz O."/>
            <person name="Corona M."/>
            <person name="Nygaard S."/>
            <person name="Hunt B.G."/>
            <person name="Ingram K.K."/>
            <person name="Falquet L."/>
            <person name="Nipitwattanaphon M."/>
            <person name="Gotzek D."/>
            <person name="Dijkstra M.B."/>
            <person name="Oettler J."/>
            <person name="Comtesse F."/>
            <person name="Shih C.J."/>
            <person name="Wu W.J."/>
            <person name="Yang C.C."/>
            <person name="Thomas J."/>
            <person name="Beaudoing E."/>
            <person name="Pradervand S."/>
            <person name="Flegel V."/>
            <person name="Cook E.D."/>
            <person name="Fabbretti R."/>
            <person name="Stockinger H."/>
            <person name="Long L."/>
            <person name="Farmerie W.G."/>
            <person name="Oakey J."/>
            <person name="Boomsma J.J."/>
            <person name="Pamilo P."/>
            <person name="Yi S.V."/>
            <person name="Heinze J."/>
            <person name="Goodisman M.A."/>
            <person name="Farinelli L."/>
            <person name="Harshman K."/>
            <person name="Hulo N."/>
            <person name="Cerutti L."/>
            <person name="Xenarios I."/>
            <person name="Shoemaker D."/>
            <person name="Keller L."/>
        </authorList>
    </citation>
    <scope>NUCLEOTIDE SEQUENCE [LARGE SCALE GENOMIC DNA]</scope>
</reference>
<accession>E9I8U0</accession>